<dbReference type="InterPro" id="IPR000182">
    <property type="entry name" value="GNAT_dom"/>
</dbReference>
<feature type="domain" description="N-acetyltransferase" evidence="1">
    <location>
        <begin position="19"/>
        <end position="156"/>
    </location>
</feature>
<sequence>MSEKSWLIETELKSQTISLIPLRKEHAPELAQAAMDGRLWELWFTSVPTEHTVDHYVSQALSEQSAGRALPFVIVHNATQKIIGTTRICNADGQNRRVEVGYTWYAKSHQKTAANTECKLLLLSYAFEELAVIAVEFRTHWHNHISRAAIARLGAKQDGVLRNHQKNADGSYRDTVIFSIIDHEWPMVKKSLGYKLRQPRE</sequence>
<evidence type="ECO:0000313" key="3">
    <source>
        <dbReference type="Proteomes" id="UP001056873"/>
    </source>
</evidence>
<keyword evidence="3" id="KW-1185">Reference proteome</keyword>
<dbReference type="SUPFAM" id="SSF55729">
    <property type="entry name" value="Acyl-CoA N-acyltransferases (Nat)"/>
    <property type="match status" value="1"/>
</dbReference>
<dbReference type="PANTHER" id="PTHR43610:SF1">
    <property type="entry name" value="N-ACETYLTRANSFERASE DOMAIN-CONTAINING PROTEIN"/>
    <property type="match status" value="1"/>
</dbReference>
<reference evidence="2" key="1">
    <citation type="journal article" date="2022" name="BMC Genomics">
        <title>Genome sequence of the entomopathogenic Serratia entomophila isolate 626 and characterisation of the species specific itaconate degradation pathway.</title>
        <authorList>
            <person name="Vaughan A.L."/>
            <person name="Altermann E."/>
            <person name="Glare T.R."/>
            <person name="Hurst M.R.H."/>
        </authorList>
    </citation>
    <scope>NUCLEOTIDE SEQUENCE</scope>
    <source>
        <strain evidence="2">626</strain>
    </source>
</reference>
<name>A0ABY5CQI3_9GAMM</name>
<dbReference type="RefSeq" id="WP_234585699.1">
    <property type="nucleotide sequence ID" value="NZ_CAMIPG010000014.1"/>
</dbReference>
<gene>
    <name evidence="2" type="ORF">KFQ06_17330</name>
</gene>
<dbReference type="Pfam" id="PF13302">
    <property type="entry name" value="Acetyltransf_3"/>
    <property type="match status" value="1"/>
</dbReference>
<dbReference type="PANTHER" id="PTHR43610">
    <property type="entry name" value="BLL6696 PROTEIN"/>
    <property type="match status" value="1"/>
</dbReference>
<accession>A0ABY5CQI3</accession>
<dbReference type="InterPro" id="IPR016181">
    <property type="entry name" value="Acyl_CoA_acyltransferase"/>
</dbReference>
<dbReference type="Proteomes" id="UP001056873">
    <property type="component" value="Chromosome"/>
</dbReference>
<proteinExistence type="predicted"/>
<dbReference type="Gene3D" id="3.40.630.30">
    <property type="match status" value="1"/>
</dbReference>
<dbReference type="EMBL" id="CP074347">
    <property type="protein sequence ID" value="USU99794.1"/>
    <property type="molecule type" value="Genomic_DNA"/>
</dbReference>
<dbReference type="GeneID" id="75023801"/>
<organism evidence="2 3">
    <name type="scientific">Serratia entomophila</name>
    <dbReference type="NCBI Taxonomy" id="42906"/>
    <lineage>
        <taxon>Bacteria</taxon>
        <taxon>Pseudomonadati</taxon>
        <taxon>Pseudomonadota</taxon>
        <taxon>Gammaproteobacteria</taxon>
        <taxon>Enterobacterales</taxon>
        <taxon>Yersiniaceae</taxon>
        <taxon>Serratia</taxon>
    </lineage>
</organism>
<evidence type="ECO:0000313" key="2">
    <source>
        <dbReference type="EMBL" id="USU99794.1"/>
    </source>
</evidence>
<protein>
    <submittedName>
        <fullName evidence="2">GNAT family N-acetyltransferase</fullName>
    </submittedName>
</protein>
<evidence type="ECO:0000259" key="1">
    <source>
        <dbReference type="Pfam" id="PF13302"/>
    </source>
</evidence>